<accession>A0ABV7I7X7</accession>
<evidence type="ECO:0000313" key="1">
    <source>
        <dbReference type="EMBL" id="MFC3165736.1"/>
    </source>
</evidence>
<organism evidence="1 2">
    <name type="scientific">Ciceribacter thiooxidans</name>
    <dbReference type="NCBI Taxonomy" id="1969821"/>
    <lineage>
        <taxon>Bacteria</taxon>
        <taxon>Pseudomonadati</taxon>
        <taxon>Pseudomonadota</taxon>
        <taxon>Alphaproteobacteria</taxon>
        <taxon>Hyphomicrobiales</taxon>
        <taxon>Rhizobiaceae</taxon>
        <taxon>Ciceribacter</taxon>
    </lineage>
</organism>
<reference evidence="2" key="1">
    <citation type="journal article" date="2019" name="Int. J. Syst. Evol. Microbiol.">
        <title>The Global Catalogue of Microorganisms (GCM) 10K type strain sequencing project: providing services to taxonomists for standard genome sequencing and annotation.</title>
        <authorList>
            <consortium name="The Broad Institute Genomics Platform"/>
            <consortium name="The Broad Institute Genome Sequencing Center for Infectious Disease"/>
            <person name="Wu L."/>
            <person name="Ma J."/>
        </authorList>
    </citation>
    <scope>NUCLEOTIDE SEQUENCE [LARGE SCALE GENOMIC DNA]</scope>
    <source>
        <strain evidence="2">KCTC 52231</strain>
    </source>
</reference>
<comment type="caution">
    <text evidence="1">The sequence shown here is derived from an EMBL/GenBank/DDBJ whole genome shotgun (WGS) entry which is preliminary data.</text>
</comment>
<gene>
    <name evidence="1" type="ORF">ACFOHV_20840</name>
</gene>
<proteinExistence type="predicted"/>
<keyword evidence="2" id="KW-1185">Reference proteome</keyword>
<dbReference type="Proteomes" id="UP001595647">
    <property type="component" value="Unassembled WGS sequence"/>
</dbReference>
<dbReference type="EMBL" id="JBHRTG010000019">
    <property type="protein sequence ID" value="MFC3165736.1"/>
    <property type="molecule type" value="Genomic_DNA"/>
</dbReference>
<protein>
    <submittedName>
        <fullName evidence="1">Uncharacterized protein</fullName>
    </submittedName>
</protein>
<sequence>METVEINNRSDFALWAIERAREIVTSEGAAFAMAAREMDEEALVSTATAVGKAISDAMLEVFDGLIDE</sequence>
<name>A0ABV7I7X7_9HYPH</name>
<evidence type="ECO:0000313" key="2">
    <source>
        <dbReference type="Proteomes" id="UP001595647"/>
    </source>
</evidence>
<dbReference type="RefSeq" id="WP_182308323.1">
    <property type="nucleotide sequence ID" value="NZ_CP059897.1"/>
</dbReference>